<dbReference type="AlphaFoldDB" id="A0A6J7V533"/>
<gene>
    <name evidence="1" type="ORF">UFOPK4401_00250</name>
</gene>
<organism evidence="1">
    <name type="scientific">freshwater metagenome</name>
    <dbReference type="NCBI Taxonomy" id="449393"/>
    <lineage>
        <taxon>unclassified sequences</taxon>
        <taxon>metagenomes</taxon>
        <taxon>ecological metagenomes</taxon>
    </lineage>
</organism>
<dbReference type="EMBL" id="CAFBRB010000014">
    <property type="protein sequence ID" value="CAB5071968.1"/>
    <property type="molecule type" value="Genomic_DNA"/>
</dbReference>
<protein>
    <submittedName>
        <fullName evidence="1">Unannotated protein</fullName>
    </submittedName>
</protein>
<name>A0A6J7V533_9ZZZZ</name>
<dbReference type="InterPro" id="IPR036890">
    <property type="entry name" value="HATPase_C_sf"/>
</dbReference>
<proteinExistence type="predicted"/>
<dbReference type="Gene3D" id="3.30.565.10">
    <property type="entry name" value="Histidine kinase-like ATPase, C-terminal domain"/>
    <property type="match status" value="1"/>
</dbReference>
<evidence type="ECO:0000313" key="1">
    <source>
        <dbReference type="EMBL" id="CAB5071968.1"/>
    </source>
</evidence>
<dbReference type="SUPFAM" id="SSF55874">
    <property type="entry name" value="ATPase domain of HSP90 chaperone/DNA topoisomerase II/histidine kinase"/>
    <property type="match status" value="1"/>
</dbReference>
<reference evidence="1" key="1">
    <citation type="submission" date="2020-05" db="EMBL/GenBank/DDBJ databases">
        <authorList>
            <person name="Chiriac C."/>
            <person name="Salcher M."/>
            <person name="Ghai R."/>
            <person name="Kavagutti S V."/>
        </authorList>
    </citation>
    <scope>NUCLEOTIDE SEQUENCE</scope>
</reference>
<accession>A0A6J7V533</accession>
<sequence length="260" mass="28826">MSDISESNLSTHIPRDIQSSFELLTKEIHLISVGRQDPAIAAQNIRKEAAGGLRSLSHRYWKQAAETSLTDFAAVEKSTHLKKWAHYTHGELQSRFLAIALLLDQAHKARTEEALQKVIEVAQELLCQPIEPKTIHQQSLHEELDLRVELWNCLLPIGLVCEVHTDIPLPIVQTCGLAVEEAINNALKHGATSGIEISVRQLEDSSLEFVITNDGDHPVEPIRGMGSAIYDLATGGNWSLTTPAPHRTQLRLRVQTVLPS</sequence>